<dbReference type="STRING" id="236814.IX39_15780"/>
<gene>
    <name evidence="2" type="ORF">IX39_15780</name>
</gene>
<keyword evidence="1" id="KW-0812">Transmembrane</keyword>
<dbReference type="Proteomes" id="UP000028713">
    <property type="component" value="Unassembled WGS sequence"/>
</dbReference>
<comment type="caution">
    <text evidence="2">The sequence shown here is derived from an EMBL/GenBank/DDBJ whole genome shotgun (WGS) entry which is preliminary data.</text>
</comment>
<keyword evidence="1" id="KW-1133">Transmembrane helix</keyword>
<feature type="transmembrane region" description="Helical" evidence="1">
    <location>
        <begin position="56"/>
        <end position="75"/>
    </location>
</feature>
<dbReference type="eggNOG" id="ENOG502ZQX1">
    <property type="taxonomic scope" value="Bacteria"/>
</dbReference>
<organism evidence="2 3">
    <name type="scientific">Chryseobacterium formosense</name>
    <dbReference type="NCBI Taxonomy" id="236814"/>
    <lineage>
        <taxon>Bacteria</taxon>
        <taxon>Pseudomonadati</taxon>
        <taxon>Bacteroidota</taxon>
        <taxon>Flavobacteriia</taxon>
        <taxon>Flavobacteriales</taxon>
        <taxon>Weeksellaceae</taxon>
        <taxon>Chryseobacterium group</taxon>
        <taxon>Chryseobacterium</taxon>
    </lineage>
</organism>
<evidence type="ECO:0000313" key="3">
    <source>
        <dbReference type="Proteomes" id="UP000028713"/>
    </source>
</evidence>
<protein>
    <submittedName>
        <fullName evidence="2">Uncharacterized protein</fullName>
    </submittedName>
</protein>
<keyword evidence="1" id="KW-0472">Membrane</keyword>
<evidence type="ECO:0000313" key="2">
    <source>
        <dbReference type="EMBL" id="KFE98869.1"/>
    </source>
</evidence>
<feature type="transmembrane region" description="Helical" evidence="1">
    <location>
        <begin position="87"/>
        <end position="106"/>
    </location>
</feature>
<sequence>MGGRKIKMKFSVTSILLSFTTLLLSIKVNLTILKDYWSTDGKTQALYGLLDLKYSYKYYFLIISFISLSFLILAFKNKELNTFKYSATCILMIGIISIFVSFWKWFI</sequence>
<proteinExistence type="predicted"/>
<dbReference type="EMBL" id="JPRP01000002">
    <property type="protein sequence ID" value="KFE98869.1"/>
    <property type="molecule type" value="Genomic_DNA"/>
</dbReference>
<name>A0A085Z356_9FLAO</name>
<evidence type="ECO:0000256" key="1">
    <source>
        <dbReference type="SAM" id="Phobius"/>
    </source>
</evidence>
<accession>A0A085Z356</accession>
<dbReference type="AlphaFoldDB" id="A0A085Z356"/>
<reference evidence="2 3" key="1">
    <citation type="submission" date="2014-07" db="EMBL/GenBank/DDBJ databases">
        <title>Genome of Chryseobacterium formosense LMG 24722.</title>
        <authorList>
            <person name="Pipes S.E."/>
            <person name="Stropko S.J."/>
            <person name="Newman J.D."/>
        </authorList>
    </citation>
    <scope>NUCLEOTIDE SEQUENCE [LARGE SCALE GENOMIC DNA]</scope>
    <source>
        <strain evidence="2 3">LMG 24722</strain>
    </source>
</reference>
<keyword evidence="3" id="KW-1185">Reference proteome</keyword>